<comment type="caution">
    <text evidence="1">The sequence shown here is derived from an EMBL/GenBank/DDBJ whole genome shotgun (WGS) entry which is preliminary data.</text>
</comment>
<name>A0ABN7VFW2_GIGMA</name>
<gene>
    <name evidence="1" type="ORF">GMARGA_LOCUS17717</name>
</gene>
<keyword evidence="2" id="KW-1185">Reference proteome</keyword>
<dbReference type="EMBL" id="CAJVQB010013600">
    <property type="protein sequence ID" value="CAG8763184.1"/>
    <property type="molecule type" value="Genomic_DNA"/>
</dbReference>
<evidence type="ECO:0000313" key="1">
    <source>
        <dbReference type="EMBL" id="CAG8763184.1"/>
    </source>
</evidence>
<protein>
    <submittedName>
        <fullName evidence="1">45272_t:CDS:1</fullName>
    </submittedName>
</protein>
<organism evidence="1 2">
    <name type="scientific">Gigaspora margarita</name>
    <dbReference type="NCBI Taxonomy" id="4874"/>
    <lineage>
        <taxon>Eukaryota</taxon>
        <taxon>Fungi</taxon>
        <taxon>Fungi incertae sedis</taxon>
        <taxon>Mucoromycota</taxon>
        <taxon>Glomeromycotina</taxon>
        <taxon>Glomeromycetes</taxon>
        <taxon>Diversisporales</taxon>
        <taxon>Gigasporaceae</taxon>
        <taxon>Gigaspora</taxon>
    </lineage>
</organism>
<accession>A0ABN7VFW2</accession>
<dbReference type="Proteomes" id="UP000789901">
    <property type="component" value="Unassembled WGS sequence"/>
</dbReference>
<sequence length="144" mass="16257">QSIRSKFVLKDKKKITGKEKAKENYYTKLGSKKPEGRHKSALIASKGAPVVLTNNSALGKDLASHSTNLNRCQNYRGLVAQGDIDTFSTLKFEVYNINSFKNNVQKLQEVCDYSKTQKLNIIGLVKMNISIKEAKFIKIEYKLL</sequence>
<proteinExistence type="predicted"/>
<feature type="non-terminal residue" evidence="1">
    <location>
        <position position="1"/>
    </location>
</feature>
<evidence type="ECO:0000313" key="2">
    <source>
        <dbReference type="Proteomes" id="UP000789901"/>
    </source>
</evidence>
<reference evidence="1 2" key="1">
    <citation type="submission" date="2021-06" db="EMBL/GenBank/DDBJ databases">
        <authorList>
            <person name="Kallberg Y."/>
            <person name="Tangrot J."/>
            <person name="Rosling A."/>
        </authorList>
    </citation>
    <scope>NUCLEOTIDE SEQUENCE [LARGE SCALE GENOMIC DNA]</scope>
    <source>
        <strain evidence="1 2">120-4 pot B 10/14</strain>
    </source>
</reference>